<name>A0A9Q9Y7Q8_CYPCA</name>
<dbReference type="KEGG" id="ccar:122145508"/>
<dbReference type="AlphaFoldDB" id="A0A9Q9Y7Q8"/>
<accession>A0A9Q9Y7Q8</accession>
<gene>
    <name evidence="3" type="primary">LOC122145508</name>
</gene>
<feature type="compositionally biased region" description="Low complexity" evidence="1">
    <location>
        <begin position="207"/>
        <end position="218"/>
    </location>
</feature>
<feature type="domain" description="SEA" evidence="2">
    <location>
        <begin position="41"/>
        <end position="157"/>
    </location>
</feature>
<dbReference type="GeneID" id="122145508"/>
<sequence>MRFVSCDSETESQYANTDLEESMSLPECYQGDLQLQSVCKKLHPWYKMDWSVFFNFSSDETFVADLETPTSAVYKSREKQVLTELEPLFKNQFPSFISLLVIKFRRGSIITDLNLTFGAELPNTEDIKSTIWQANATLNITSVTVMEPTTTTSTTTPITTPTTTTTTPITIAGHTTTTPDTTTTATTTTPDTTTTATTPHPQPHLIHPTTTTSHHNHT</sequence>
<dbReference type="PROSITE" id="PS50024">
    <property type="entry name" value="SEA"/>
    <property type="match status" value="1"/>
</dbReference>
<dbReference type="Proteomes" id="UP001155660">
    <property type="component" value="Chromosome A7"/>
</dbReference>
<evidence type="ECO:0000259" key="2">
    <source>
        <dbReference type="PROSITE" id="PS50024"/>
    </source>
</evidence>
<protein>
    <submittedName>
        <fullName evidence="3">Exocyst complex component 5-like</fullName>
    </submittedName>
</protein>
<dbReference type="Pfam" id="PF01390">
    <property type="entry name" value="SEA"/>
    <property type="match status" value="1"/>
</dbReference>
<reference evidence="3" key="1">
    <citation type="submission" date="2025-08" db="UniProtKB">
        <authorList>
            <consortium name="RefSeq"/>
        </authorList>
    </citation>
    <scope>IDENTIFICATION</scope>
    <source>
        <tissue evidence="3">Muscle</tissue>
    </source>
</reference>
<dbReference type="OrthoDB" id="8965174at2759"/>
<evidence type="ECO:0000313" key="3">
    <source>
        <dbReference type="RefSeq" id="XP_042615195.1"/>
    </source>
</evidence>
<evidence type="ECO:0000256" key="1">
    <source>
        <dbReference type="SAM" id="MobiDB-lite"/>
    </source>
</evidence>
<proteinExistence type="predicted"/>
<feature type="region of interest" description="Disordered" evidence="1">
    <location>
        <begin position="150"/>
        <end position="218"/>
    </location>
</feature>
<dbReference type="RefSeq" id="XP_042615195.1">
    <property type="nucleotide sequence ID" value="XM_042759261.1"/>
</dbReference>
<organism evidence="3">
    <name type="scientific">Cyprinus carpio</name>
    <name type="common">Common carp</name>
    <dbReference type="NCBI Taxonomy" id="7962"/>
    <lineage>
        <taxon>Eukaryota</taxon>
        <taxon>Metazoa</taxon>
        <taxon>Chordata</taxon>
        <taxon>Craniata</taxon>
        <taxon>Vertebrata</taxon>
        <taxon>Euteleostomi</taxon>
        <taxon>Actinopterygii</taxon>
        <taxon>Neopterygii</taxon>
        <taxon>Teleostei</taxon>
        <taxon>Ostariophysi</taxon>
        <taxon>Cypriniformes</taxon>
        <taxon>Cyprinidae</taxon>
        <taxon>Cyprininae</taxon>
        <taxon>Cyprinus</taxon>
    </lineage>
</organism>
<feature type="compositionally biased region" description="Low complexity" evidence="1">
    <location>
        <begin position="150"/>
        <end position="199"/>
    </location>
</feature>
<dbReference type="InterPro" id="IPR000082">
    <property type="entry name" value="SEA_dom"/>
</dbReference>